<dbReference type="Pfam" id="PF25785">
    <property type="entry name" value="TPR"/>
    <property type="match status" value="1"/>
</dbReference>
<keyword evidence="11" id="KW-0132">Cell division</keyword>
<keyword evidence="17 25" id="KW-0175">Coiled coil</keyword>
<dbReference type="Ensembl" id="ENSSGRT00000090539.1">
    <property type="protein sequence ID" value="ENSSGRP00000085028.1"/>
    <property type="gene ID" value="ENSSGRG00000042845.1"/>
</dbReference>
<evidence type="ECO:0000256" key="15">
    <source>
        <dbReference type="ARBA" id="ARBA00022927"/>
    </source>
</evidence>
<dbReference type="GO" id="GO:0005643">
    <property type="term" value="C:nuclear pore"/>
    <property type="evidence" value="ECO:0007669"/>
    <property type="project" value="UniProtKB-SubCell"/>
</dbReference>
<keyword evidence="8" id="KW-0813">Transport</keyword>
<keyword evidence="20" id="KW-0206">Cytoskeleton</keyword>
<feature type="compositionally biased region" description="Polar residues" evidence="26">
    <location>
        <begin position="1741"/>
        <end position="1750"/>
    </location>
</feature>
<feature type="domain" description="Nucleoprotein TPR/MPL1" evidence="28">
    <location>
        <begin position="133"/>
        <end position="211"/>
    </location>
</feature>
<proteinExistence type="inferred from homology"/>
<feature type="coiled-coil region" evidence="25">
    <location>
        <begin position="628"/>
        <end position="732"/>
    </location>
</feature>
<feature type="compositionally biased region" description="Low complexity" evidence="26">
    <location>
        <begin position="2108"/>
        <end position="2117"/>
    </location>
</feature>
<feature type="region of interest" description="Disordered" evidence="26">
    <location>
        <begin position="1502"/>
        <end position="1659"/>
    </location>
</feature>
<feature type="compositionally biased region" description="Polar residues" evidence="26">
    <location>
        <begin position="1568"/>
        <end position="1578"/>
    </location>
</feature>
<feature type="region of interest" description="Disordered" evidence="26">
    <location>
        <begin position="1"/>
        <end position="22"/>
    </location>
</feature>
<evidence type="ECO:0000256" key="7">
    <source>
        <dbReference type="ARBA" id="ARBA00019789"/>
    </source>
</evidence>
<evidence type="ECO:0000256" key="5">
    <source>
        <dbReference type="ARBA" id="ARBA00004629"/>
    </source>
</evidence>
<comment type="similarity">
    <text evidence="6">Belongs to the TPR family.</text>
</comment>
<dbReference type="PANTHER" id="PTHR18898:SF4">
    <property type="entry name" value="NUCLEOPROTEIN TPR"/>
    <property type="match status" value="1"/>
</dbReference>
<evidence type="ECO:0000256" key="25">
    <source>
        <dbReference type="SAM" id="Coils"/>
    </source>
</evidence>
<dbReference type="FunFam" id="1.10.287.1490:FF:000004">
    <property type="entry name" value="nucleoprotein TPR isoform X2"/>
    <property type="match status" value="1"/>
</dbReference>
<evidence type="ECO:0000259" key="27">
    <source>
        <dbReference type="Pfam" id="PF07926"/>
    </source>
</evidence>
<sequence length="2123" mass="239700">MTGLRNGKLLENKSKKEKAKAGNAIHQMNAKTVWDDMSQVEMRQRVQRKMAAVLLQLLERSEISKLPKTVLTKLEKYIFEQQCEVDCLKAQQEQYRVDNGMVCEDLKRINDRLVEVSSEKMQLQLKLDESEATEVSIKYKEKRMEQEKDLLQNQVTWLKTELKAKSEELLSLSRQKGSEILELQCNLNNKEDEVTSLKASNEKLQRQAEEMITKMREAKQQQASLEEKFSNELNANIKLSNLYKGAAADAEAKSEELSRAVDELHKLLKEAGEAHKALEVKMAELESCKDKEIAELKEKISSQEKELDNANELLSDAKHRGTTSIFSEEQVTTMSPTAAAIAKIIKPGMKLTEIYTAYVKTQEQLQHEKLENKRLHKYLDDIVQEMEAKAPILKRQREEYERMQKSVSSLSAKLEQAVTEVHRLQKEADENNKRASVLERDNRRFEVQLADMSQQVRVLLIELEEARGNHVIREEDEVCSADVSSTSEVISQHLVTFRTVEELQQQNQRLLVIKYGLRKHNLQRELEQLKEKRAQDLQKVDAVARQRDMFRMLLTQATGVTFPQGAGNEELMLTSTPRRSPAITPTAGTPTGLVATVIESTESVEAKAALKQLQEVFVAYKKEKTESGKALTEQSEKLQDQVTELRSENTKISTQLEFTSKRYEMLQDNVEGYRKEIASLNEKSQKQAAAIQQSEQTIHTLNQDLRAAAEKLSIAESEAENLRKERDMLKMVEIRLTQEKESFQAQRLGQNMLLTNLKSIQATLEHSETETRQRLTAQIEKQEREIAQLQKRLENEVEQKHLLARNQDVRMQLMDVKKQLETQTSQYYRTREQLSAAQLELNNLKLQMSSKESRLLSPTIRTGLQGSEGDIEALRAQLKQAESKVEELAERLKNTTASMEQYKAMSLSLEESLDKEKRVTEQVRSSVQSRVEAAQELYKQLEQKLLEADKEKQSLLEEKSKAVAAVEQELNELKKSLSSLQGEHQSVLERAAVAAAQEQQAILDSQEQAKMAAEAQDKYEREMLLHAADVEALQATKAQALLAAHLRQQLEEKVQSTSAQLLEARVSWEEQEKILKEEQSKLESRCEDLQRQNTLLHEQIQTLSGQMASQLLRATSESPLNVSLTEEGKSQEQLLEILRFVRREKEIAESRFEVVQGESLRHRLRVEHLERELKDVQESLNAEREKMQVTAKTLAQHDELMKKTETMNVLMETNKMLREEKKKLEQELQDTQAKVRKLESDILPMQESNAELSEKSGMLQAEKKLLEEDIKRWKARTQHLVSQQKDTDPEEYKRLHSEREAHLKRIQQLVEETSRLKAEASRLNGSLTMMQSQVQNLRENLGKVMVERDSLKKDQEAKNLDIQEKLKTIAQVKKIGRRYKTQYEELKVEYDKVRQASAPAQDQEAQQASAQEIQALKESLNQSENRTRELEGHLENLNRTVGERETEARNTQEQASRLQAELTRLRQELQEKSSQEERLKQQLTEKEERTKKAIVMAKQKISQLSGVKGQLQKENEELKQQKEELEVRVSALKSQYEGRLSRQERELRDLREQQERHGEQRDEPPEQGSKQRQISLKSTPVAERGSASTSEPPTANIKPTPLAATPSKPPAIPGNKSTPRASIKPMITPAPVPTPTPTATVMPTTQVESQEPMQSSEGPLEHVTVYGSASGSVRSTSPNVQTTLAQPLLTIQQQSQATAFIQPTQQQTQAPAEPSNQEPLAAVMLPNSQLDWPLSTSTGIWMSASPSSALSKRPREEEQESMSADTQSQDEPIDTPFCKRVRIHRVGLEVSQDYEDEEEEDEDDDDDEDGGIGEEGEESNEGSGSRDGNEAYEGDDTEVDTTNDPGTETEESLGATDSTQHMADSQSCNTLDVFEAPVTSSAPRPHPQSSRRPQHPLPPRLNILAPPAQELGPPAQRLPVRRPSVGRGLQLSSGMQHFYEDDDRMVPSTPTLPPPRSDGFAEAIHSPQVAGVSRFRFGPSDDLPQTSSSHSDLGQLPSQGSLGMYESSVFLGAHEEESGGRSVPTTPLQIAAPVTILSEIVAIEAIEHASQSVPMVSTSTPSLSAPAGPSGITVSDKYFCSAEASFEAVSQTEAEELAQLSDEACLPSTSQEPSSSSAGKNKH</sequence>
<feature type="region of interest" description="Disordered" evidence="26">
    <location>
        <begin position="1941"/>
        <end position="2001"/>
    </location>
</feature>
<evidence type="ECO:0000256" key="13">
    <source>
        <dbReference type="ARBA" id="ARBA00022816"/>
    </source>
</evidence>
<feature type="coiled-coil region" evidence="25">
    <location>
        <begin position="106"/>
        <end position="320"/>
    </location>
</feature>
<evidence type="ECO:0000256" key="17">
    <source>
        <dbReference type="ARBA" id="ARBA00023054"/>
    </source>
</evidence>
<feature type="coiled-coil region" evidence="25">
    <location>
        <begin position="765"/>
        <end position="1016"/>
    </location>
</feature>
<evidence type="ECO:0000256" key="12">
    <source>
        <dbReference type="ARBA" id="ARBA00022776"/>
    </source>
</evidence>
<feature type="compositionally biased region" description="Basic and acidic residues" evidence="26">
    <location>
        <begin position="1539"/>
        <end position="1564"/>
    </location>
</feature>
<feature type="coiled-coil region" evidence="25">
    <location>
        <begin position="512"/>
        <end position="546"/>
    </location>
</feature>
<evidence type="ECO:0000259" key="29">
    <source>
        <dbReference type="Pfam" id="PF25785"/>
    </source>
</evidence>
<evidence type="ECO:0000256" key="11">
    <source>
        <dbReference type="ARBA" id="ARBA00022618"/>
    </source>
</evidence>
<reference evidence="30" key="1">
    <citation type="submission" date="2025-08" db="UniProtKB">
        <authorList>
            <consortium name="Ensembl"/>
        </authorList>
    </citation>
    <scope>IDENTIFICATION</scope>
</reference>
<keyword evidence="14" id="KW-0995">Kinetochore</keyword>
<evidence type="ECO:0000256" key="14">
    <source>
        <dbReference type="ARBA" id="ARBA00022838"/>
    </source>
</evidence>
<keyword evidence="19" id="KW-0472">Membrane</keyword>
<dbReference type="InterPro" id="IPR057974">
    <property type="entry name" value="NUA/TPR/MLP1-2-like_dom"/>
</dbReference>
<evidence type="ECO:0000256" key="18">
    <source>
        <dbReference type="ARBA" id="ARBA00023132"/>
    </source>
</evidence>
<keyword evidence="16" id="KW-0811">Translocation</keyword>
<evidence type="ECO:0000256" key="24">
    <source>
        <dbReference type="ARBA" id="ARBA00077074"/>
    </source>
</evidence>
<evidence type="ECO:0000256" key="8">
    <source>
        <dbReference type="ARBA" id="ARBA00022448"/>
    </source>
</evidence>
<evidence type="ECO:0000256" key="21">
    <source>
        <dbReference type="ARBA" id="ARBA00023242"/>
    </source>
</evidence>
<dbReference type="GO" id="GO:0006406">
    <property type="term" value="P:mRNA export from nucleus"/>
    <property type="evidence" value="ECO:0007669"/>
    <property type="project" value="TreeGrafter"/>
</dbReference>
<evidence type="ECO:0000256" key="26">
    <source>
        <dbReference type="SAM" id="MobiDB-lite"/>
    </source>
</evidence>
<feature type="region of interest" description="Disordered" evidence="26">
    <location>
        <begin position="1741"/>
        <end position="1928"/>
    </location>
</feature>
<dbReference type="Pfam" id="PF25481">
    <property type="entry name" value="Nucleoprot-TPR"/>
    <property type="match status" value="1"/>
</dbReference>
<keyword evidence="12" id="KW-0498">Mitosis</keyword>
<evidence type="ECO:0000256" key="9">
    <source>
        <dbReference type="ARBA" id="ARBA00022454"/>
    </source>
</evidence>
<keyword evidence="9" id="KW-0158">Chromosome</keyword>
<evidence type="ECO:0000256" key="20">
    <source>
        <dbReference type="ARBA" id="ARBA00023212"/>
    </source>
</evidence>
<feature type="compositionally biased region" description="Polar residues" evidence="26">
    <location>
        <begin position="1646"/>
        <end position="1657"/>
    </location>
</feature>
<evidence type="ECO:0000256" key="22">
    <source>
        <dbReference type="ARBA" id="ARBA00023306"/>
    </source>
</evidence>
<feature type="domain" description="Nucleoprotein TPR/MLP1-2" evidence="27">
    <location>
        <begin position="976"/>
        <end position="1103"/>
    </location>
</feature>
<accession>A0A672R901</accession>
<dbReference type="PANTHER" id="PTHR18898">
    <property type="entry name" value="NUCLEOPROTEIN TPR-RELATED"/>
    <property type="match status" value="1"/>
</dbReference>
<evidence type="ECO:0000256" key="3">
    <source>
        <dbReference type="ARBA" id="ARBA00004567"/>
    </source>
</evidence>
<dbReference type="GO" id="GO:0005819">
    <property type="term" value="C:spindle"/>
    <property type="evidence" value="ECO:0007669"/>
    <property type="project" value="UniProtKB-SubCell"/>
</dbReference>
<keyword evidence="22" id="KW-0131">Cell cycle</keyword>
<evidence type="ECO:0000256" key="16">
    <source>
        <dbReference type="ARBA" id="ARBA00023010"/>
    </source>
</evidence>
<evidence type="ECO:0000256" key="10">
    <source>
        <dbReference type="ARBA" id="ARBA00022490"/>
    </source>
</evidence>
<feature type="coiled-coil region" evidence="25">
    <location>
        <begin position="383"/>
        <end position="469"/>
    </location>
</feature>
<feature type="region of interest" description="Disordered" evidence="26">
    <location>
        <begin position="1699"/>
        <end position="1721"/>
    </location>
</feature>
<organism evidence="30 31">
    <name type="scientific">Sinocyclocheilus grahami</name>
    <name type="common">Dianchi golden-line fish</name>
    <name type="synonym">Barbus grahami</name>
    <dbReference type="NCBI Taxonomy" id="75366"/>
    <lineage>
        <taxon>Eukaryota</taxon>
        <taxon>Metazoa</taxon>
        <taxon>Chordata</taxon>
        <taxon>Craniata</taxon>
        <taxon>Vertebrata</taxon>
        <taxon>Euteleostomi</taxon>
        <taxon>Actinopterygii</taxon>
        <taxon>Neopterygii</taxon>
        <taxon>Teleostei</taxon>
        <taxon>Ostariophysi</taxon>
        <taxon>Cypriniformes</taxon>
        <taxon>Cyprinidae</taxon>
        <taxon>Cyprininae</taxon>
        <taxon>Sinocyclocheilus</taxon>
    </lineage>
</organism>
<keyword evidence="23" id="KW-0137">Centromere</keyword>
<feature type="domain" description="NUA/TPR/MLP1-2-like" evidence="29">
    <location>
        <begin position="427"/>
        <end position="513"/>
    </location>
</feature>
<dbReference type="GO" id="GO:0031965">
    <property type="term" value="C:nuclear membrane"/>
    <property type="evidence" value="ECO:0007669"/>
    <property type="project" value="UniProtKB-SubCell"/>
</dbReference>
<evidence type="ECO:0000256" key="19">
    <source>
        <dbReference type="ARBA" id="ARBA00023136"/>
    </source>
</evidence>
<dbReference type="GO" id="GO:0034399">
    <property type="term" value="C:nuclear periphery"/>
    <property type="evidence" value="ECO:0007669"/>
    <property type="project" value="UniProtKB-ARBA"/>
</dbReference>
<evidence type="ECO:0000256" key="1">
    <source>
        <dbReference type="ARBA" id="ARBA00004186"/>
    </source>
</evidence>
<keyword evidence="21" id="KW-0539">Nucleus</keyword>
<dbReference type="InterPro" id="IPR012929">
    <property type="entry name" value="Nucleoprot-TPR/MLP1-2_dom"/>
</dbReference>
<keyword evidence="10" id="KW-0963">Cytoplasm</keyword>
<dbReference type="Pfam" id="PF07926">
    <property type="entry name" value="TPR_MLP1_2"/>
    <property type="match status" value="1"/>
</dbReference>
<keyword evidence="13" id="KW-0509">mRNA transport</keyword>
<keyword evidence="15" id="KW-0653">Protein transport</keyword>
<protein>
    <recommendedName>
        <fullName evidence="7">Nucleoprotein TPR</fullName>
    </recommendedName>
    <alternativeName>
        <fullName evidence="24">NPC-associated intranuclear protein</fullName>
    </alternativeName>
</protein>
<feature type="compositionally biased region" description="Acidic residues" evidence="26">
    <location>
        <begin position="1830"/>
        <end position="1851"/>
    </location>
</feature>
<dbReference type="GO" id="GO:0017056">
    <property type="term" value="F:structural constituent of nuclear pore"/>
    <property type="evidence" value="ECO:0007669"/>
    <property type="project" value="TreeGrafter"/>
</dbReference>
<dbReference type="Gene3D" id="1.10.287.1490">
    <property type="match status" value="1"/>
</dbReference>
<comment type="subcellular location">
    <subcellularLocation>
        <location evidence="5">Chromosome</location>
        <location evidence="5">Centromere</location>
        <location evidence="5">Kinetochore</location>
    </subcellularLocation>
    <subcellularLocation>
        <location evidence="1">Cytoplasm</location>
        <location evidence="1">Cytoskeleton</location>
        <location evidence="1">Spindle</location>
    </subcellularLocation>
    <subcellularLocation>
        <location evidence="2">Nucleus membrane</location>
        <topology evidence="2">Peripheral membrane protein</topology>
        <orientation evidence="2">Cytoplasmic side</orientation>
    </subcellularLocation>
    <subcellularLocation>
        <location evidence="4">Nucleus membrane</location>
        <topology evidence="4">Peripheral membrane protein</topology>
        <orientation evidence="4">Nucleoplasmic side</orientation>
    </subcellularLocation>
    <subcellularLocation>
        <location evidence="3">Nucleus</location>
        <location evidence="3">Nuclear pore complex</location>
    </subcellularLocation>
</comment>
<gene>
    <name evidence="30" type="primary">LOC107553507</name>
</gene>
<evidence type="ECO:0000256" key="2">
    <source>
        <dbReference type="ARBA" id="ARBA00004335"/>
    </source>
</evidence>
<evidence type="ECO:0000256" key="6">
    <source>
        <dbReference type="ARBA" id="ARBA00005274"/>
    </source>
</evidence>
<keyword evidence="31" id="KW-1185">Reference proteome</keyword>
<evidence type="ECO:0000256" key="23">
    <source>
        <dbReference type="ARBA" id="ARBA00023328"/>
    </source>
</evidence>
<keyword evidence="18" id="KW-0906">Nuclear pore complex</keyword>
<feature type="compositionally biased region" description="Polar residues" evidence="26">
    <location>
        <begin position="1983"/>
        <end position="2001"/>
    </location>
</feature>
<feature type="region of interest" description="Disordered" evidence="26">
    <location>
        <begin position="1421"/>
        <end position="1457"/>
    </location>
</feature>
<name>A0A672R901_SINGR</name>
<feature type="coiled-coil region" evidence="25">
    <location>
        <begin position="1047"/>
        <end position="1106"/>
    </location>
</feature>
<dbReference type="GO" id="GO:0006606">
    <property type="term" value="P:protein import into nucleus"/>
    <property type="evidence" value="ECO:0007669"/>
    <property type="project" value="InterPro"/>
</dbReference>
<evidence type="ECO:0000313" key="31">
    <source>
        <dbReference type="Proteomes" id="UP000472262"/>
    </source>
</evidence>
<dbReference type="GO" id="GO:0051301">
    <property type="term" value="P:cell division"/>
    <property type="evidence" value="ECO:0007669"/>
    <property type="project" value="UniProtKB-KW"/>
</dbReference>
<feature type="compositionally biased region" description="Basic and acidic residues" evidence="26">
    <location>
        <begin position="1425"/>
        <end position="1450"/>
    </location>
</feature>
<evidence type="ECO:0000259" key="28">
    <source>
        <dbReference type="Pfam" id="PF25481"/>
    </source>
</evidence>
<feature type="compositionally biased region" description="Polar residues" evidence="26">
    <location>
        <begin position="1761"/>
        <end position="1770"/>
    </location>
</feature>
<dbReference type="GO" id="GO:0000776">
    <property type="term" value="C:kinetochore"/>
    <property type="evidence" value="ECO:0007669"/>
    <property type="project" value="UniProtKB-KW"/>
</dbReference>
<evidence type="ECO:0000256" key="4">
    <source>
        <dbReference type="ARBA" id="ARBA00004620"/>
    </source>
</evidence>
<feature type="compositionally biased region" description="Basic and acidic residues" evidence="26">
    <location>
        <begin position="1511"/>
        <end position="1527"/>
    </location>
</feature>
<feature type="region of interest" description="Disordered" evidence="26">
    <location>
        <begin position="1469"/>
        <end position="1490"/>
    </location>
</feature>
<dbReference type="InterPro" id="IPR057577">
    <property type="entry name" value="Nucleoprot-TPR/MLP1_dom"/>
</dbReference>
<feature type="region of interest" description="Disordered" evidence="26">
    <location>
        <begin position="2093"/>
        <end position="2123"/>
    </location>
</feature>
<feature type="compositionally biased region" description="Polar residues" evidence="26">
    <location>
        <begin position="1855"/>
        <end position="1870"/>
    </location>
</feature>
<feature type="compositionally biased region" description="Acidic residues" evidence="26">
    <location>
        <begin position="1792"/>
        <end position="1820"/>
    </location>
</feature>
<evidence type="ECO:0000313" key="30">
    <source>
        <dbReference type="Ensembl" id="ENSSGRP00000085028.1"/>
    </source>
</evidence>
<dbReference type="Proteomes" id="UP000472262">
    <property type="component" value="Unassembled WGS sequence"/>
</dbReference>
<feature type="compositionally biased region" description="Low complexity" evidence="26">
    <location>
        <begin position="1699"/>
        <end position="1714"/>
    </location>
</feature>
<feature type="coiled-coil region" evidence="25">
    <location>
        <begin position="1159"/>
        <end position="1354"/>
    </location>
</feature>
<reference evidence="30" key="2">
    <citation type="submission" date="2025-09" db="UniProtKB">
        <authorList>
            <consortium name="Ensembl"/>
        </authorList>
    </citation>
    <scope>IDENTIFICATION</scope>
</reference>
<dbReference type="GO" id="GO:1901673">
    <property type="term" value="P:regulation of mitotic spindle assembly"/>
    <property type="evidence" value="ECO:0007669"/>
    <property type="project" value="TreeGrafter"/>
</dbReference>